<sequence length="180" mass="21166">MRYFRFLLRDLCVLPCEDGWMHCHCKDPLSLWCAARKTMLRCLLLDCFPTLQVTPPWNNCCSEVSYFSVHGFQQFSTWIKNKEEMEELLKGLSVWFFACYSRTKVFFVVCLPEYALKSLICCLNFKCNKLGALGYHLGTVDPIWRSASTAKLWVYPPCSLTFVWAGDQYVQERWFRSQSM</sequence>
<dbReference type="KEGG" id="vg:80536764"/>
<dbReference type="GeneID" id="80536764"/>
<reference evidence="1" key="1">
    <citation type="journal article" date="2020" name="Infect. Genet. Evol.">
        <title>The complete genome sequence of bearded dragon adenovirus 1 harbors three genes encoding proteins of the C-type lectin-like domain superfamily.</title>
        <authorList>
            <person name="Penzes J.J."/>
            <person name="Szirovicza L."/>
            <person name="Harrach B."/>
        </authorList>
    </citation>
    <scope>NUCLEOTIDE SEQUENCE</scope>
    <source>
        <strain evidence="1">BD5H2</strain>
    </source>
</reference>
<evidence type="ECO:0000313" key="1">
    <source>
        <dbReference type="EMBL" id="QJR83105.1"/>
    </source>
</evidence>
<dbReference type="Proteomes" id="UP000676569">
    <property type="component" value="Segment"/>
</dbReference>
<organism evidence="1 2">
    <name type="scientific">Bearded dragon adenovirus 1</name>
    <dbReference type="NCBI Taxonomy" id="2729647"/>
    <lineage>
        <taxon>Viruses</taxon>
        <taxon>Varidnaviria</taxon>
        <taxon>Bamfordvirae</taxon>
        <taxon>Preplasmiviricota</taxon>
        <taxon>Polisuviricotina</taxon>
        <taxon>Pharingeaviricetes</taxon>
        <taxon>Rowavirales</taxon>
        <taxon>Adenoviridae</taxon>
        <taxon>Barthadenovirus</taxon>
        <taxon>Barthadenovirus draconis</taxon>
        <taxon>Lizard atadenovirus B</taxon>
    </lineage>
</organism>
<accession>A0A6M4MKI7</accession>
<dbReference type="EMBL" id="MT050041">
    <property type="protein sequence ID" value="QJR83105.1"/>
    <property type="molecule type" value="Genomic_DNA"/>
</dbReference>
<name>A0A6M4MKI7_9ADEN</name>
<proteinExistence type="predicted"/>
<evidence type="ECO:0000313" key="2">
    <source>
        <dbReference type="Proteomes" id="UP000676569"/>
    </source>
</evidence>
<keyword evidence="2" id="KW-1185">Reference proteome</keyword>
<dbReference type="RefSeq" id="YP_010798537.1">
    <property type="nucleotide sequence ID" value="NC_076486.1"/>
</dbReference>
<protein>
    <submittedName>
        <fullName evidence="1">E4.3</fullName>
    </submittedName>
</protein>